<evidence type="ECO:0000313" key="5">
    <source>
        <dbReference type="Proteomes" id="UP000287651"/>
    </source>
</evidence>
<organism evidence="4 5">
    <name type="scientific">Ensete ventricosum</name>
    <name type="common">Abyssinian banana</name>
    <name type="synonym">Musa ensete</name>
    <dbReference type="NCBI Taxonomy" id="4639"/>
    <lineage>
        <taxon>Eukaryota</taxon>
        <taxon>Viridiplantae</taxon>
        <taxon>Streptophyta</taxon>
        <taxon>Embryophyta</taxon>
        <taxon>Tracheophyta</taxon>
        <taxon>Spermatophyta</taxon>
        <taxon>Magnoliopsida</taxon>
        <taxon>Liliopsida</taxon>
        <taxon>Zingiberales</taxon>
        <taxon>Musaceae</taxon>
        <taxon>Ensete</taxon>
    </lineage>
</organism>
<dbReference type="GO" id="GO:0006633">
    <property type="term" value="P:fatty acid biosynthetic process"/>
    <property type="evidence" value="ECO:0007669"/>
    <property type="project" value="TreeGrafter"/>
</dbReference>
<sequence>MHFSISWACVKSGTGVVLCIDKALSDSGVSREDVNYVNAHATSTPSGDLKEFQALIRCFGNNPEVCDQYVPSCIEHTHTWYTKVPSYTERTDSLSDRYIPSVPSGTAIRTGWVHPNINLDKPEESVDVSVLVGAKKERLDVKVALSNSFGFGGHNSSILFAPYEE</sequence>
<dbReference type="InterPro" id="IPR000794">
    <property type="entry name" value="Beta-ketoacyl_synthase"/>
</dbReference>
<dbReference type="AlphaFoldDB" id="A0A426YP60"/>
<dbReference type="GO" id="GO:0004315">
    <property type="term" value="F:3-oxoacyl-[acyl-carrier-protein] synthase activity"/>
    <property type="evidence" value="ECO:0007669"/>
    <property type="project" value="UniProtKB-EC"/>
</dbReference>
<dbReference type="GO" id="GO:0005739">
    <property type="term" value="C:mitochondrion"/>
    <property type="evidence" value="ECO:0007669"/>
    <property type="project" value="TreeGrafter"/>
</dbReference>
<proteinExistence type="predicted"/>
<dbReference type="EC" id="2.3.1.41" evidence="1"/>
<name>A0A426YP60_ENSVE</name>
<dbReference type="InterPro" id="IPR014031">
    <property type="entry name" value="Ketoacyl_synth_C"/>
</dbReference>
<evidence type="ECO:0000256" key="1">
    <source>
        <dbReference type="ARBA" id="ARBA00013191"/>
    </source>
</evidence>
<dbReference type="PANTHER" id="PTHR11712:SF332">
    <property type="entry name" value="3-OXOACYL-[ACYL-CARRIER-PROTEIN] SYNTHASE II, CHLOROPLASTIC"/>
    <property type="match status" value="1"/>
</dbReference>
<evidence type="ECO:0000313" key="4">
    <source>
        <dbReference type="EMBL" id="RRT53507.1"/>
    </source>
</evidence>
<dbReference type="EMBL" id="AMZH03011112">
    <property type="protein sequence ID" value="RRT53507.1"/>
    <property type="molecule type" value="Genomic_DNA"/>
</dbReference>
<dbReference type="Proteomes" id="UP000287651">
    <property type="component" value="Unassembled WGS sequence"/>
</dbReference>
<dbReference type="InterPro" id="IPR016039">
    <property type="entry name" value="Thiolase-like"/>
</dbReference>
<dbReference type="SUPFAM" id="SSF53901">
    <property type="entry name" value="Thiolase-like"/>
    <property type="match status" value="1"/>
</dbReference>
<keyword evidence="2" id="KW-0808">Transferase</keyword>
<gene>
    <name evidence="4" type="ORF">B296_00043566</name>
</gene>
<dbReference type="Gene3D" id="3.40.47.10">
    <property type="match status" value="2"/>
</dbReference>
<dbReference type="PANTHER" id="PTHR11712">
    <property type="entry name" value="POLYKETIDE SYNTHASE-RELATED"/>
    <property type="match status" value="1"/>
</dbReference>
<evidence type="ECO:0000259" key="3">
    <source>
        <dbReference type="Pfam" id="PF02801"/>
    </source>
</evidence>
<accession>A0A426YP60</accession>
<feature type="domain" description="Beta-ketoacyl synthase C-terminal" evidence="3">
    <location>
        <begin position="11"/>
        <end position="64"/>
    </location>
</feature>
<evidence type="ECO:0000256" key="2">
    <source>
        <dbReference type="ARBA" id="ARBA00022679"/>
    </source>
</evidence>
<reference evidence="4 5" key="1">
    <citation type="journal article" date="2014" name="Agronomy (Basel)">
        <title>A Draft Genome Sequence for Ensete ventricosum, the Drought-Tolerant Tree Against Hunger.</title>
        <authorList>
            <person name="Harrison J."/>
            <person name="Moore K.A."/>
            <person name="Paszkiewicz K."/>
            <person name="Jones T."/>
            <person name="Grant M."/>
            <person name="Ambacheew D."/>
            <person name="Muzemil S."/>
            <person name="Studholme D.J."/>
        </authorList>
    </citation>
    <scope>NUCLEOTIDE SEQUENCE [LARGE SCALE GENOMIC DNA]</scope>
</reference>
<protein>
    <recommendedName>
        <fullName evidence="1">beta-ketoacyl-[acyl-carrier-protein] synthase I</fullName>
        <ecNumber evidence="1">2.3.1.41</ecNumber>
    </recommendedName>
</protein>
<comment type="caution">
    <text evidence="4">The sequence shown here is derived from an EMBL/GenBank/DDBJ whole genome shotgun (WGS) entry which is preliminary data.</text>
</comment>
<dbReference type="Pfam" id="PF02801">
    <property type="entry name" value="Ketoacyl-synt_C"/>
    <property type="match status" value="1"/>
</dbReference>